<keyword evidence="4" id="KW-0902">Two-component regulatory system</keyword>
<feature type="modified residue" description="4-aspartylphosphate" evidence="8">
    <location>
        <position position="55"/>
    </location>
</feature>
<dbReference type="InterPro" id="IPR011006">
    <property type="entry name" value="CheY-like_superfamily"/>
</dbReference>
<gene>
    <name evidence="11" type="ORF">J2Z66_006059</name>
</gene>
<dbReference type="SMART" id="SM00342">
    <property type="entry name" value="HTH_ARAC"/>
    <property type="match status" value="1"/>
</dbReference>
<evidence type="ECO:0000256" key="3">
    <source>
        <dbReference type="ARBA" id="ARBA00022553"/>
    </source>
</evidence>
<dbReference type="InterPro" id="IPR018062">
    <property type="entry name" value="HTH_AraC-typ_CS"/>
</dbReference>
<dbReference type="PROSITE" id="PS00041">
    <property type="entry name" value="HTH_ARAC_FAMILY_1"/>
    <property type="match status" value="1"/>
</dbReference>
<keyword evidence="2" id="KW-0963">Cytoplasm</keyword>
<dbReference type="PRINTS" id="PR00032">
    <property type="entry name" value="HTHARAC"/>
</dbReference>
<dbReference type="SMART" id="SM00448">
    <property type="entry name" value="REC"/>
    <property type="match status" value="1"/>
</dbReference>
<comment type="subcellular location">
    <subcellularLocation>
        <location evidence="1">Cytoplasm</location>
    </subcellularLocation>
</comment>
<keyword evidence="7" id="KW-0804">Transcription</keyword>
<dbReference type="InterPro" id="IPR018060">
    <property type="entry name" value="HTH_AraC"/>
</dbReference>
<evidence type="ECO:0000259" key="9">
    <source>
        <dbReference type="PROSITE" id="PS01124"/>
    </source>
</evidence>
<dbReference type="PANTHER" id="PTHR42713:SF3">
    <property type="entry name" value="TRANSCRIPTIONAL REGULATORY PROTEIN HPTR"/>
    <property type="match status" value="1"/>
</dbReference>
<dbReference type="CDD" id="cd17536">
    <property type="entry name" value="REC_YesN-like"/>
    <property type="match status" value="1"/>
</dbReference>
<dbReference type="Gene3D" id="1.10.10.60">
    <property type="entry name" value="Homeodomain-like"/>
    <property type="match status" value="2"/>
</dbReference>
<keyword evidence="5" id="KW-0805">Transcription regulation</keyword>
<keyword evidence="12" id="KW-1185">Reference proteome</keyword>
<organism evidence="11 12">
    <name type="scientific">Paenibacillus eucommiae</name>
    <dbReference type="NCBI Taxonomy" id="1355755"/>
    <lineage>
        <taxon>Bacteria</taxon>
        <taxon>Bacillati</taxon>
        <taxon>Bacillota</taxon>
        <taxon>Bacilli</taxon>
        <taxon>Bacillales</taxon>
        <taxon>Paenibacillaceae</taxon>
        <taxon>Paenibacillus</taxon>
    </lineage>
</organism>
<dbReference type="Pfam" id="PF12833">
    <property type="entry name" value="HTH_18"/>
    <property type="match status" value="1"/>
</dbReference>
<dbReference type="SUPFAM" id="SSF46689">
    <property type="entry name" value="Homeodomain-like"/>
    <property type="match status" value="2"/>
</dbReference>
<dbReference type="PANTHER" id="PTHR42713">
    <property type="entry name" value="HISTIDINE KINASE-RELATED"/>
    <property type="match status" value="1"/>
</dbReference>
<dbReference type="InterPro" id="IPR001789">
    <property type="entry name" value="Sig_transdc_resp-reg_receiver"/>
</dbReference>
<sequence>MYNLLIVDDEHRVREGLRKLIDWGSVGFQVSGDVESAEQALEFIKANKTHVVLTDIIMYEINGIELVGKLNECEPGIKTVILSGFGEFHYAQQALRLGAYDYLTKPVDFDELKRIFAKIKLVLDEEMKDADMEEEYARLKKEKFLINLIKGHDSDSNSGSQEERNSGLLVEKAKQYIHENYARNMHLQMLSDILYIHPNYLSKLFKEKTGVNFIDYLTRVRIEKSKELIKDVNLKIYEIAEMTGFSNAKYFSSTFKALVGLSPREYKDSLPGIEE</sequence>
<evidence type="ECO:0000256" key="4">
    <source>
        <dbReference type="ARBA" id="ARBA00023012"/>
    </source>
</evidence>
<dbReference type="EMBL" id="JAGGLB010000025">
    <property type="protein sequence ID" value="MBP1994423.1"/>
    <property type="molecule type" value="Genomic_DNA"/>
</dbReference>
<keyword evidence="6" id="KW-0238">DNA-binding</keyword>
<dbReference type="InterPro" id="IPR020449">
    <property type="entry name" value="Tscrpt_reg_AraC-type_HTH"/>
</dbReference>
<evidence type="ECO:0000313" key="12">
    <source>
        <dbReference type="Proteomes" id="UP001519287"/>
    </source>
</evidence>
<comment type="caution">
    <text evidence="11">The sequence shown here is derived from an EMBL/GenBank/DDBJ whole genome shotgun (WGS) entry which is preliminary data.</text>
</comment>
<dbReference type="RefSeq" id="WP_209976259.1">
    <property type="nucleotide sequence ID" value="NZ_JAGGLB010000025.1"/>
</dbReference>
<dbReference type="Pfam" id="PF00072">
    <property type="entry name" value="Response_reg"/>
    <property type="match status" value="1"/>
</dbReference>
<protein>
    <submittedName>
        <fullName evidence="11">YesN/AraC family two-component response regulator</fullName>
    </submittedName>
</protein>
<dbReference type="InterPro" id="IPR009057">
    <property type="entry name" value="Homeodomain-like_sf"/>
</dbReference>
<keyword evidence="3 8" id="KW-0597">Phosphoprotein</keyword>
<reference evidence="11 12" key="1">
    <citation type="submission" date="2021-03" db="EMBL/GenBank/DDBJ databases">
        <title>Genomic Encyclopedia of Type Strains, Phase IV (KMG-IV): sequencing the most valuable type-strain genomes for metagenomic binning, comparative biology and taxonomic classification.</title>
        <authorList>
            <person name="Goeker M."/>
        </authorList>
    </citation>
    <scope>NUCLEOTIDE SEQUENCE [LARGE SCALE GENOMIC DNA]</scope>
    <source>
        <strain evidence="11 12">DSM 26048</strain>
    </source>
</reference>
<feature type="domain" description="Response regulatory" evidence="10">
    <location>
        <begin position="3"/>
        <end position="120"/>
    </location>
</feature>
<evidence type="ECO:0000313" key="11">
    <source>
        <dbReference type="EMBL" id="MBP1994423.1"/>
    </source>
</evidence>
<evidence type="ECO:0000256" key="8">
    <source>
        <dbReference type="PROSITE-ProRule" id="PRU00169"/>
    </source>
</evidence>
<evidence type="ECO:0000256" key="2">
    <source>
        <dbReference type="ARBA" id="ARBA00022490"/>
    </source>
</evidence>
<feature type="domain" description="HTH araC/xylS-type" evidence="9">
    <location>
        <begin position="171"/>
        <end position="269"/>
    </location>
</feature>
<evidence type="ECO:0000259" key="10">
    <source>
        <dbReference type="PROSITE" id="PS50110"/>
    </source>
</evidence>
<evidence type="ECO:0000256" key="7">
    <source>
        <dbReference type="ARBA" id="ARBA00023163"/>
    </source>
</evidence>
<evidence type="ECO:0000256" key="6">
    <source>
        <dbReference type="ARBA" id="ARBA00023125"/>
    </source>
</evidence>
<dbReference type="PROSITE" id="PS50110">
    <property type="entry name" value="RESPONSE_REGULATORY"/>
    <property type="match status" value="1"/>
</dbReference>
<name>A0ABS4J3N6_9BACL</name>
<evidence type="ECO:0000256" key="5">
    <source>
        <dbReference type="ARBA" id="ARBA00023015"/>
    </source>
</evidence>
<dbReference type="Proteomes" id="UP001519287">
    <property type="component" value="Unassembled WGS sequence"/>
</dbReference>
<dbReference type="Gene3D" id="3.40.50.2300">
    <property type="match status" value="1"/>
</dbReference>
<accession>A0ABS4J3N6</accession>
<dbReference type="SUPFAM" id="SSF52172">
    <property type="entry name" value="CheY-like"/>
    <property type="match status" value="1"/>
</dbReference>
<dbReference type="PROSITE" id="PS01124">
    <property type="entry name" value="HTH_ARAC_FAMILY_2"/>
    <property type="match status" value="1"/>
</dbReference>
<proteinExistence type="predicted"/>
<evidence type="ECO:0000256" key="1">
    <source>
        <dbReference type="ARBA" id="ARBA00004496"/>
    </source>
</evidence>
<dbReference type="InterPro" id="IPR051552">
    <property type="entry name" value="HptR"/>
</dbReference>